<feature type="region of interest" description="Disordered" evidence="5">
    <location>
        <begin position="37"/>
        <end position="92"/>
    </location>
</feature>
<proteinExistence type="predicted"/>
<gene>
    <name evidence="7" type="ORF">EEDITHA_LOCUS16081</name>
</gene>
<evidence type="ECO:0000313" key="7">
    <source>
        <dbReference type="EMBL" id="CAH2101312.1"/>
    </source>
</evidence>
<evidence type="ECO:0000256" key="5">
    <source>
        <dbReference type="SAM" id="MobiDB-lite"/>
    </source>
</evidence>
<evidence type="ECO:0000313" key="8">
    <source>
        <dbReference type="Proteomes" id="UP001153954"/>
    </source>
</evidence>
<keyword evidence="2 4" id="KW-0863">Zinc-finger</keyword>
<evidence type="ECO:0000256" key="2">
    <source>
        <dbReference type="ARBA" id="ARBA00022771"/>
    </source>
</evidence>
<dbReference type="PROSITE" id="PS50808">
    <property type="entry name" value="ZF_BED"/>
    <property type="match status" value="1"/>
</dbReference>
<reference evidence="7" key="1">
    <citation type="submission" date="2022-03" db="EMBL/GenBank/DDBJ databases">
        <authorList>
            <person name="Tunstrom K."/>
        </authorList>
    </citation>
    <scope>NUCLEOTIDE SEQUENCE</scope>
</reference>
<dbReference type="AlphaFoldDB" id="A0AAU9UTC6"/>
<dbReference type="EMBL" id="CAKOGL010000023">
    <property type="protein sequence ID" value="CAH2101312.1"/>
    <property type="molecule type" value="Genomic_DNA"/>
</dbReference>
<dbReference type="Proteomes" id="UP001153954">
    <property type="component" value="Unassembled WGS sequence"/>
</dbReference>
<feature type="domain" description="BED-type" evidence="6">
    <location>
        <begin position="5"/>
        <end position="57"/>
    </location>
</feature>
<feature type="compositionally biased region" description="Polar residues" evidence="5">
    <location>
        <begin position="49"/>
        <end position="80"/>
    </location>
</feature>
<dbReference type="GO" id="GO:0003677">
    <property type="term" value="F:DNA binding"/>
    <property type="evidence" value="ECO:0007669"/>
    <property type="project" value="InterPro"/>
</dbReference>
<dbReference type="Pfam" id="PF02892">
    <property type="entry name" value="zf-BED"/>
    <property type="match status" value="1"/>
</dbReference>
<accession>A0AAU9UTC6</accession>
<dbReference type="SMART" id="SM00614">
    <property type="entry name" value="ZnF_BED"/>
    <property type="match status" value="1"/>
</dbReference>
<organism evidence="7 8">
    <name type="scientific">Euphydryas editha</name>
    <name type="common">Edith's checkerspot</name>
    <dbReference type="NCBI Taxonomy" id="104508"/>
    <lineage>
        <taxon>Eukaryota</taxon>
        <taxon>Metazoa</taxon>
        <taxon>Ecdysozoa</taxon>
        <taxon>Arthropoda</taxon>
        <taxon>Hexapoda</taxon>
        <taxon>Insecta</taxon>
        <taxon>Pterygota</taxon>
        <taxon>Neoptera</taxon>
        <taxon>Endopterygota</taxon>
        <taxon>Lepidoptera</taxon>
        <taxon>Glossata</taxon>
        <taxon>Ditrysia</taxon>
        <taxon>Papilionoidea</taxon>
        <taxon>Nymphalidae</taxon>
        <taxon>Nymphalinae</taxon>
        <taxon>Euphydryas</taxon>
    </lineage>
</organism>
<name>A0AAU9UTC6_EUPED</name>
<dbReference type="InterPro" id="IPR036236">
    <property type="entry name" value="Znf_C2H2_sf"/>
</dbReference>
<comment type="caution">
    <text evidence="7">The sequence shown here is derived from an EMBL/GenBank/DDBJ whole genome shotgun (WGS) entry which is preliminary data.</text>
</comment>
<protein>
    <recommendedName>
        <fullName evidence="6">BED-type domain-containing protein</fullName>
    </recommendedName>
</protein>
<evidence type="ECO:0000256" key="1">
    <source>
        <dbReference type="ARBA" id="ARBA00022723"/>
    </source>
</evidence>
<evidence type="ECO:0000256" key="4">
    <source>
        <dbReference type="PROSITE-ProRule" id="PRU00027"/>
    </source>
</evidence>
<keyword evidence="8" id="KW-1185">Reference proteome</keyword>
<dbReference type="SUPFAM" id="SSF57667">
    <property type="entry name" value="beta-beta-alpha zinc fingers"/>
    <property type="match status" value="1"/>
</dbReference>
<keyword evidence="1" id="KW-0479">Metal-binding</keyword>
<dbReference type="InterPro" id="IPR003656">
    <property type="entry name" value="Znf_BED"/>
</dbReference>
<keyword evidence="3" id="KW-0862">Zinc</keyword>
<evidence type="ECO:0000259" key="6">
    <source>
        <dbReference type="PROSITE" id="PS50808"/>
    </source>
</evidence>
<evidence type="ECO:0000256" key="3">
    <source>
        <dbReference type="ARBA" id="ARBA00022833"/>
    </source>
</evidence>
<dbReference type="GO" id="GO:0008270">
    <property type="term" value="F:zinc ion binding"/>
    <property type="evidence" value="ECO:0007669"/>
    <property type="project" value="UniProtKB-KW"/>
</dbReference>
<sequence length="92" mass="10150">MATKRKVSPLWNHFEEVVPSKKAKCSYCFRVLAISSSSTGSLSRHLKSNHPTIDISNQRQPESVSDSIVDTEQGPSNSGLKHTEVPTPIQCK</sequence>